<sequence length="133" mass="15086">MKIAWKQHLTGYAFIGPFVLGFLIFTLVPMFVSLYLSFTDYDLFSAPEWAGLANYKKMFLHDPKYWNSLKVTFLYVLGGVPLRLLFALLIAMLLNTASRAIGLYRTLFYLPSIIGGSVAVSIMWRNLFGDEGV</sequence>
<dbReference type="Proteomes" id="UP001519887">
    <property type="component" value="Unassembled WGS sequence"/>
</dbReference>
<keyword evidence="6 7" id="KW-0472">Membrane</keyword>
<dbReference type="SUPFAM" id="SSF161098">
    <property type="entry name" value="MetI-like"/>
    <property type="match status" value="1"/>
</dbReference>
<dbReference type="PANTHER" id="PTHR30193">
    <property type="entry name" value="ABC TRANSPORTER PERMEASE PROTEIN"/>
    <property type="match status" value="1"/>
</dbReference>
<comment type="caution">
    <text evidence="8">The sequence shown here is derived from an EMBL/GenBank/DDBJ whole genome shotgun (WGS) entry which is preliminary data.</text>
</comment>
<keyword evidence="5 7" id="KW-1133">Transmembrane helix</keyword>
<feature type="transmembrane region" description="Helical" evidence="7">
    <location>
        <begin position="12"/>
        <end position="38"/>
    </location>
</feature>
<reference evidence="8 9" key="1">
    <citation type="submission" date="2021-07" db="EMBL/GenBank/DDBJ databases">
        <title>Paenibacillus radiodurans sp. nov., isolated from the southeastern edge of Tengger Desert.</title>
        <authorList>
            <person name="Zhang G."/>
        </authorList>
    </citation>
    <scope>NUCLEOTIDE SEQUENCE [LARGE SCALE GENOMIC DNA]</scope>
    <source>
        <strain evidence="8 9">CCM 7311</strain>
    </source>
</reference>
<organism evidence="8 9">
    <name type="scientific">Paenibacillus sepulcri</name>
    <dbReference type="NCBI Taxonomy" id="359917"/>
    <lineage>
        <taxon>Bacteria</taxon>
        <taxon>Bacillati</taxon>
        <taxon>Bacillota</taxon>
        <taxon>Bacilli</taxon>
        <taxon>Bacillales</taxon>
        <taxon>Paenibacillaceae</taxon>
        <taxon>Paenibacillus</taxon>
    </lineage>
</organism>
<dbReference type="EMBL" id="JAHZIK010002908">
    <property type="protein sequence ID" value="MBW7461380.1"/>
    <property type="molecule type" value="Genomic_DNA"/>
</dbReference>
<feature type="transmembrane region" description="Helical" evidence="7">
    <location>
        <begin position="73"/>
        <end position="94"/>
    </location>
</feature>
<evidence type="ECO:0000256" key="3">
    <source>
        <dbReference type="ARBA" id="ARBA00022475"/>
    </source>
</evidence>
<evidence type="ECO:0000313" key="9">
    <source>
        <dbReference type="Proteomes" id="UP001519887"/>
    </source>
</evidence>
<protein>
    <submittedName>
        <fullName evidence="8">Sugar ABC transporter permease</fullName>
    </submittedName>
</protein>
<proteinExistence type="predicted"/>
<accession>A0ABS7CKB1</accession>
<comment type="subcellular location">
    <subcellularLocation>
        <location evidence="1">Cell membrane</location>
        <topology evidence="1">Multi-pass membrane protein</topology>
    </subcellularLocation>
</comment>
<keyword evidence="3" id="KW-1003">Cell membrane</keyword>
<keyword evidence="4 7" id="KW-0812">Transmembrane</keyword>
<dbReference type="PANTHER" id="PTHR30193:SF1">
    <property type="entry name" value="ABC TRANSPORTER PERMEASE PROTEIN YESP-RELATED"/>
    <property type="match status" value="1"/>
</dbReference>
<evidence type="ECO:0000256" key="5">
    <source>
        <dbReference type="ARBA" id="ARBA00022989"/>
    </source>
</evidence>
<evidence type="ECO:0000256" key="7">
    <source>
        <dbReference type="SAM" id="Phobius"/>
    </source>
</evidence>
<evidence type="ECO:0000256" key="4">
    <source>
        <dbReference type="ARBA" id="ARBA00022692"/>
    </source>
</evidence>
<feature type="non-terminal residue" evidence="8">
    <location>
        <position position="133"/>
    </location>
</feature>
<evidence type="ECO:0000313" key="8">
    <source>
        <dbReference type="EMBL" id="MBW7461380.1"/>
    </source>
</evidence>
<dbReference type="Gene3D" id="1.10.3720.10">
    <property type="entry name" value="MetI-like"/>
    <property type="match status" value="1"/>
</dbReference>
<dbReference type="InterPro" id="IPR035906">
    <property type="entry name" value="MetI-like_sf"/>
</dbReference>
<dbReference type="InterPro" id="IPR051393">
    <property type="entry name" value="ABC_transporter_permease"/>
</dbReference>
<evidence type="ECO:0000256" key="1">
    <source>
        <dbReference type="ARBA" id="ARBA00004651"/>
    </source>
</evidence>
<keyword evidence="2" id="KW-0813">Transport</keyword>
<evidence type="ECO:0000256" key="2">
    <source>
        <dbReference type="ARBA" id="ARBA00022448"/>
    </source>
</evidence>
<feature type="transmembrane region" description="Helical" evidence="7">
    <location>
        <begin position="106"/>
        <end position="124"/>
    </location>
</feature>
<evidence type="ECO:0000256" key="6">
    <source>
        <dbReference type="ARBA" id="ARBA00023136"/>
    </source>
</evidence>
<gene>
    <name evidence="8" type="ORF">K0U00_45730</name>
</gene>
<name>A0ABS7CKB1_9BACL</name>
<keyword evidence="9" id="KW-1185">Reference proteome</keyword>